<keyword evidence="8" id="KW-1185">Reference proteome</keyword>
<dbReference type="Gene3D" id="3.50.7.10">
    <property type="entry name" value="GroEL"/>
    <property type="match status" value="1"/>
</dbReference>
<dbReference type="GO" id="GO:0140662">
    <property type="term" value="F:ATP-dependent protein folding chaperone"/>
    <property type="evidence" value="ECO:0007669"/>
    <property type="project" value="InterPro"/>
</dbReference>
<dbReference type="Proteomes" id="UP000646946">
    <property type="component" value="Unassembled WGS sequence"/>
</dbReference>
<evidence type="ECO:0000256" key="2">
    <source>
        <dbReference type="ARBA" id="ARBA00022741"/>
    </source>
</evidence>
<dbReference type="GO" id="GO:0016887">
    <property type="term" value="F:ATP hydrolysis activity"/>
    <property type="evidence" value="ECO:0007669"/>
    <property type="project" value="InterPro"/>
</dbReference>
<dbReference type="NCBIfam" id="TIGR02339">
    <property type="entry name" value="thermosome_arch"/>
    <property type="match status" value="1"/>
</dbReference>
<reference evidence="7 8" key="1">
    <citation type="journal article" name="Nat. Commun.">
        <title>Undinarchaeota illuminate DPANN phylogeny and the impact of gene transfer on archaeal evolution.</title>
        <authorList>
            <person name="Dombrowski N."/>
            <person name="Williams T.A."/>
            <person name="Sun J."/>
            <person name="Woodcroft B.J."/>
            <person name="Lee J.H."/>
            <person name="Minh B.Q."/>
            <person name="Rinke C."/>
            <person name="Spang A."/>
        </authorList>
    </citation>
    <scope>NUCLEOTIDE SEQUENCE [LARGE SCALE GENOMIC DNA]</scope>
    <source>
        <strain evidence="7">MAG_bin1129</strain>
    </source>
</reference>
<sequence length="551" mass="58541">MAQLGGQPILILSEGSRRTVGRDAQRMNITAGRVVAEAVRTTLGPKGMDKMLVDNLGDVVITNDGATILGEMDIQHPAAKMLVEVSKAQEDEVGDGTTTAVVIAGELLKRAEDLLDQDIHPTVIVRGYKLGNEKAQEVLGKIGENISSEDRKSLENIAITAMTGKSAERASEPLAKLAVDAVLRVADKVDGKLKIDKDNVKVEKKQGGSIADSELILGVIIDKERVHSGMAEHVKNAKVALLDAAIEIKETETDAEIQITDPSKLKDFLDQEEKMLKDMVEKVKKSGANVLFCQKGIDDVAQHYLAKAGIFAVRRAKKSDMEKLARATGGRVVSSLEDLSEKDLGHAGNVEEKKIAGEKMVFVTDCKNPKAVSILIRGGTDHVVDEVNRALDDAIGGVTAALEVGKIVGGGGSVEMEVAKHVKDYAQQVGGREQLALNAFAEAIESIPRALAENAGLDPIDVLVNLRSVHEKSGNKWMGIDVFDGKTKNMFDLGVIEPLKIKTQAIKSASEAAEMILRIDDVISAKSGGGGGAPGGMPGGMPGGEEGGEYE</sequence>
<evidence type="ECO:0000256" key="4">
    <source>
        <dbReference type="ARBA" id="ARBA00023186"/>
    </source>
</evidence>
<dbReference type="InterPro" id="IPR054827">
    <property type="entry name" value="thermosome_alpha"/>
</dbReference>
<accession>A0A832V2V1</accession>
<keyword evidence="2 5" id="KW-0547">Nucleotide-binding</keyword>
<dbReference type="InterPro" id="IPR053374">
    <property type="entry name" value="TCP-1_chaperonin"/>
</dbReference>
<dbReference type="SUPFAM" id="SSF48592">
    <property type="entry name" value="GroEL equatorial domain-like"/>
    <property type="match status" value="1"/>
</dbReference>
<protein>
    <submittedName>
        <fullName evidence="7">TCP-1/cpn60 chaperonin family protein</fullName>
    </submittedName>
</protein>
<feature type="compositionally biased region" description="Gly residues" evidence="6">
    <location>
        <begin position="528"/>
        <end position="545"/>
    </location>
</feature>
<organism evidence="7 8">
    <name type="scientific">Candidatus Naiadarchaeum limnaeum</name>
    <dbReference type="NCBI Taxonomy" id="2756139"/>
    <lineage>
        <taxon>Archaea</taxon>
        <taxon>Candidatus Undinarchaeota</taxon>
        <taxon>Candidatus Undinarchaeia</taxon>
        <taxon>Candidatus Naiadarchaeales</taxon>
        <taxon>Candidatus Naiadarchaeaceae</taxon>
        <taxon>Candidatus Naiadarchaeum</taxon>
    </lineage>
</organism>
<dbReference type="InterPro" id="IPR027410">
    <property type="entry name" value="TCP-1-like_intermed_sf"/>
</dbReference>
<dbReference type="PROSITE" id="PS00751">
    <property type="entry name" value="TCP1_2"/>
    <property type="match status" value="1"/>
</dbReference>
<dbReference type="Gene3D" id="3.30.260.10">
    <property type="entry name" value="TCP-1-like chaperonin intermediate domain"/>
    <property type="match status" value="1"/>
</dbReference>
<dbReference type="GO" id="GO:0032991">
    <property type="term" value="C:protein-containing complex"/>
    <property type="evidence" value="ECO:0007669"/>
    <property type="project" value="UniProtKB-ARBA"/>
</dbReference>
<dbReference type="GO" id="GO:0005524">
    <property type="term" value="F:ATP binding"/>
    <property type="evidence" value="ECO:0007669"/>
    <property type="project" value="UniProtKB-KW"/>
</dbReference>
<dbReference type="InterPro" id="IPR002194">
    <property type="entry name" value="Chaperonin_TCP-1_CS"/>
</dbReference>
<evidence type="ECO:0000313" key="7">
    <source>
        <dbReference type="EMBL" id="HIK00973.1"/>
    </source>
</evidence>
<dbReference type="PRINTS" id="PR00304">
    <property type="entry name" value="TCOMPLEXTCP1"/>
</dbReference>
<evidence type="ECO:0000256" key="6">
    <source>
        <dbReference type="SAM" id="MobiDB-lite"/>
    </source>
</evidence>
<evidence type="ECO:0000256" key="1">
    <source>
        <dbReference type="ARBA" id="ARBA00008020"/>
    </source>
</evidence>
<comment type="similarity">
    <text evidence="1 5">Belongs to the TCP-1 chaperonin family.</text>
</comment>
<gene>
    <name evidence="7" type="ORF">H1016_05575</name>
</gene>
<evidence type="ECO:0000256" key="3">
    <source>
        <dbReference type="ARBA" id="ARBA00022840"/>
    </source>
</evidence>
<dbReference type="PANTHER" id="PTHR11353">
    <property type="entry name" value="CHAPERONIN"/>
    <property type="match status" value="1"/>
</dbReference>
<dbReference type="InterPro" id="IPR027413">
    <property type="entry name" value="GROEL-like_equatorial_sf"/>
</dbReference>
<dbReference type="PROSITE" id="PS00750">
    <property type="entry name" value="TCP1_1"/>
    <property type="match status" value="1"/>
</dbReference>
<dbReference type="Pfam" id="PF00118">
    <property type="entry name" value="Cpn60_TCP1"/>
    <property type="match status" value="1"/>
</dbReference>
<keyword evidence="4 5" id="KW-0143">Chaperone</keyword>
<dbReference type="SUPFAM" id="SSF52029">
    <property type="entry name" value="GroEL apical domain-like"/>
    <property type="match status" value="1"/>
</dbReference>
<dbReference type="SUPFAM" id="SSF54849">
    <property type="entry name" value="GroEL-intermediate domain like"/>
    <property type="match status" value="1"/>
</dbReference>
<dbReference type="PROSITE" id="PS00995">
    <property type="entry name" value="TCP1_3"/>
    <property type="match status" value="1"/>
</dbReference>
<keyword evidence="3 5" id="KW-0067">ATP-binding</keyword>
<dbReference type="InterPro" id="IPR012714">
    <property type="entry name" value="Thermosome_arc"/>
</dbReference>
<dbReference type="InterPro" id="IPR002423">
    <property type="entry name" value="Cpn60/GroEL/TCP-1"/>
</dbReference>
<evidence type="ECO:0000313" key="8">
    <source>
        <dbReference type="Proteomes" id="UP000646946"/>
    </source>
</evidence>
<dbReference type="FunFam" id="1.10.560.10:FF:000017">
    <property type="entry name" value="T-complex protein 1 subunit eta"/>
    <property type="match status" value="1"/>
</dbReference>
<dbReference type="InterPro" id="IPR017998">
    <property type="entry name" value="Chaperone_TCP-1"/>
</dbReference>
<evidence type="ECO:0000256" key="5">
    <source>
        <dbReference type="RuleBase" id="RU004187"/>
    </source>
</evidence>
<dbReference type="NCBIfam" id="NF041082">
    <property type="entry name" value="thermosome_alpha"/>
    <property type="match status" value="1"/>
</dbReference>
<dbReference type="AlphaFoldDB" id="A0A832V2V1"/>
<dbReference type="GO" id="GO:0051082">
    <property type="term" value="F:unfolded protein binding"/>
    <property type="evidence" value="ECO:0007669"/>
    <property type="project" value="InterPro"/>
</dbReference>
<dbReference type="Gene3D" id="1.10.560.10">
    <property type="entry name" value="GroEL-like equatorial domain"/>
    <property type="match status" value="1"/>
</dbReference>
<comment type="caution">
    <text evidence="7">The sequence shown here is derived from an EMBL/GenBank/DDBJ whole genome shotgun (WGS) entry which is preliminary data.</text>
</comment>
<dbReference type="NCBIfam" id="NF041083">
    <property type="entry name" value="thermosome_beta"/>
    <property type="match status" value="1"/>
</dbReference>
<feature type="region of interest" description="Disordered" evidence="6">
    <location>
        <begin position="528"/>
        <end position="551"/>
    </location>
</feature>
<dbReference type="GO" id="GO:0005737">
    <property type="term" value="C:cytoplasm"/>
    <property type="evidence" value="ECO:0007669"/>
    <property type="project" value="UniProtKB-ARBA"/>
</dbReference>
<proteinExistence type="inferred from homology"/>
<dbReference type="InterPro" id="IPR027409">
    <property type="entry name" value="GroEL-like_apical_dom_sf"/>
</dbReference>
<dbReference type="CDD" id="cd03343">
    <property type="entry name" value="cpn60"/>
    <property type="match status" value="1"/>
</dbReference>
<name>A0A832V2V1_9ARCH</name>
<dbReference type="EMBL" id="DVAB01000050">
    <property type="protein sequence ID" value="HIK00973.1"/>
    <property type="molecule type" value="Genomic_DNA"/>
</dbReference>